<evidence type="ECO:0000256" key="1">
    <source>
        <dbReference type="ARBA" id="ARBA00008172"/>
    </source>
</evidence>
<comment type="caution">
    <text evidence="7">The sequence shown here is derived from an EMBL/GenBank/DDBJ whole genome shotgun (WGS) entry which is preliminary data.</text>
</comment>
<gene>
    <name evidence="7" type="ORF">I5803_02540</name>
</gene>
<dbReference type="GO" id="GO:0006401">
    <property type="term" value="P:RNA catabolic process"/>
    <property type="evidence" value="ECO:0007669"/>
    <property type="project" value="InterPro"/>
</dbReference>
<keyword evidence="5" id="KW-0378">Hydrolase</keyword>
<dbReference type="NCBIfam" id="TIGR02116">
    <property type="entry name" value="toxin_Txe_YoeB"/>
    <property type="match status" value="1"/>
</dbReference>
<reference evidence="7" key="1">
    <citation type="submission" date="2020-11" db="EMBL/GenBank/DDBJ databases">
        <title>Bacterial whole genome sequence for Caenimonas sp. DR4.4.</title>
        <authorList>
            <person name="Le V."/>
            <person name="Ko S.-R."/>
            <person name="Ahn C.-Y."/>
            <person name="Oh H.-M."/>
        </authorList>
    </citation>
    <scope>NUCLEOTIDE SEQUENCE</scope>
    <source>
        <strain evidence="7">DR4.4</strain>
    </source>
</reference>
<dbReference type="PANTHER" id="PTHR38039:SF1">
    <property type="entry name" value="TOXIN YOEB"/>
    <property type="match status" value="1"/>
</dbReference>
<sequence length="91" mass="10482">MPALQIAFSKTGWKQFQELMALDRKLFTRAMDLIDVAARDPFGGIGKPEPLKHQLAGCWSRRINERHRLVYRVDGNDLVVLACLYHYGDDH</sequence>
<dbReference type="Gene3D" id="3.30.2310.20">
    <property type="entry name" value="RelE-like"/>
    <property type="match status" value="1"/>
</dbReference>
<evidence type="ECO:0000256" key="6">
    <source>
        <dbReference type="ARBA" id="ARBA00030388"/>
    </source>
</evidence>
<evidence type="ECO:0000313" key="7">
    <source>
        <dbReference type="EMBL" id="MBG9386891.1"/>
    </source>
</evidence>
<evidence type="ECO:0000256" key="2">
    <source>
        <dbReference type="ARBA" id="ARBA00022649"/>
    </source>
</evidence>
<keyword evidence="4" id="KW-0255">Endonuclease</keyword>
<proteinExistence type="inferred from homology"/>
<dbReference type="GO" id="GO:0004519">
    <property type="term" value="F:endonuclease activity"/>
    <property type="evidence" value="ECO:0007669"/>
    <property type="project" value="UniProtKB-KW"/>
</dbReference>
<evidence type="ECO:0000256" key="3">
    <source>
        <dbReference type="ARBA" id="ARBA00022722"/>
    </source>
</evidence>
<keyword evidence="2" id="KW-1277">Toxin-antitoxin system</keyword>
<protein>
    <recommendedName>
        <fullName evidence="6">Putative mRNA interferase YoeB</fullName>
    </recommendedName>
</protein>
<dbReference type="GO" id="GO:0045892">
    <property type="term" value="P:negative regulation of DNA-templated transcription"/>
    <property type="evidence" value="ECO:0007669"/>
    <property type="project" value="TreeGrafter"/>
</dbReference>
<keyword evidence="3" id="KW-0540">Nuclease</keyword>
<evidence type="ECO:0000256" key="4">
    <source>
        <dbReference type="ARBA" id="ARBA00022759"/>
    </source>
</evidence>
<dbReference type="GO" id="GO:0016787">
    <property type="term" value="F:hydrolase activity"/>
    <property type="evidence" value="ECO:0007669"/>
    <property type="project" value="UniProtKB-KW"/>
</dbReference>
<evidence type="ECO:0000313" key="8">
    <source>
        <dbReference type="Proteomes" id="UP000651050"/>
    </source>
</evidence>
<name>A0A931H1K6_9BURK</name>
<dbReference type="AlphaFoldDB" id="A0A931H1K6"/>
<accession>A0A931H1K6</accession>
<dbReference type="Proteomes" id="UP000651050">
    <property type="component" value="Unassembled WGS sequence"/>
</dbReference>
<evidence type="ECO:0000256" key="5">
    <source>
        <dbReference type="ARBA" id="ARBA00022801"/>
    </source>
</evidence>
<comment type="similarity">
    <text evidence="1">Belongs to the YoeB family.</text>
</comment>
<dbReference type="EMBL" id="JADWYS010000001">
    <property type="protein sequence ID" value="MBG9386891.1"/>
    <property type="molecule type" value="Genomic_DNA"/>
</dbReference>
<dbReference type="PANTHER" id="PTHR38039">
    <property type="entry name" value="TOXIN YOEB"/>
    <property type="match status" value="1"/>
</dbReference>
<dbReference type="InterPro" id="IPR009614">
    <property type="entry name" value="YoeB_toxin"/>
</dbReference>
<dbReference type="InterPro" id="IPR035093">
    <property type="entry name" value="RelE/ParE_toxin_dom_sf"/>
</dbReference>
<keyword evidence="8" id="KW-1185">Reference proteome</keyword>
<dbReference type="SUPFAM" id="SSF143011">
    <property type="entry name" value="RelE-like"/>
    <property type="match status" value="1"/>
</dbReference>
<dbReference type="Pfam" id="PF06769">
    <property type="entry name" value="YoeB_toxin"/>
    <property type="match status" value="1"/>
</dbReference>
<organism evidence="7 8">
    <name type="scientific">Caenimonas aquaedulcis</name>
    <dbReference type="NCBI Taxonomy" id="2793270"/>
    <lineage>
        <taxon>Bacteria</taxon>
        <taxon>Pseudomonadati</taxon>
        <taxon>Pseudomonadota</taxon>
        <taxon>Betaproteobacteria</taxon>
        <taxon>Burkholderiales</taxon>
        <taxon>Comamonadaceae</taxon>
        <taxon>Caenimonas</taxon>
    </lineage>
</organism>
<dbReference type="RefSeq" id="WP_196984850.1">
    <property type="nucleotide sequence ID" value="NZ_JADWYS010000001.1"/>
</dbReference>